<sequence length="163" mass="18688">MRDETHSNSYSKGKKYTYHEYTIIKFKTVNQLQRIEKIYLKINKNNTQERRNQTKPKPKTEPNQHFCSYTSRFLNKSKSSAIVTQPSLSTPTASFDEDATGTGDDSDSRYGTGRSRYLAMKERRTRLARSRSSHQFGNEDEDLDEPVSPTTVSPSAYLASRCA</sequence>
<dbReference type="AlphaFoldDB" id="A0A6P4F3G6"/>
<reference evidence="2" key="1">
    <citation type="submission" date="2025-08" db="UniProtKB">
        <authorList>
            <consortium name="RefSeq"/>
        </authorList>
    </citation>
    <scope>IDENTIFICATION</scope>
</reference>
<protein>
    <submittedName>
        <fullName evidence="2">Uncharacterized protein LOC108047739</fullName>
    </submittedName>
</protein>
<dbReference type="RefSeq" id="XP_016983549.1">
    <property type="nucleotide sequence ID" value="XM_017128060.1"/>
</dbReference>
<evidence type="ECO:0000256" key="1">
    <source>
        <dbReference type="SAM" id="MobiDB-lite"/>
    </source>
</evidence>
<feature type="compositionally biased region" description="Basic residues" evidence="1">
    <location>
        <begin position="123"/>
        <end position="132"/>
    </location>
</feature>
<feature type="compositionally biased region" description="Basic and acidic residues" evidence="1">
    <location>
        <begin position="47"/>
        <end position="62"/>
    </location>
</feature>
<evidence type="ECO:0000313" key="2">
    <source>
        <dbReference type="RefSeq" id="XP_016983549.1"/>
    </source>
</evidence>
<accession>A0A6P4F3G6</accession>
<organism evidence="2">
    <name type="scientific">Drosophila rhopaloa</name>
    <name type="common">Fruit fly</name>
    <dbReference type="NCBI Taxonomy" id="1041015"/>
    <lineage>
        <taxon>Eukaryota</taxon>
        <taxon>Metazoa</taxon>
        <taxon>Ecdysozoa</taxon>
        <taxon>Arthropoda</taxon>
        <taxon>Hexapoda</taxon>
        <taxon>Insecta</taxon>
        <taxon>Pterygota</taxon>
        <taxon>Neoptera</taxon>
        <taxon>Endopterygota</taxon>
        <taxon>Diptera</taxon>
        <taxon>Brachycera</taxon>
        <taxon>Muscomorpha</taxon>
        <taxon>Ephydroidea</taxon>
        <taxon>Drosophilidae</taxon>
        <taxon>Drosophila</taxon>
        <taxon>Sophophora</taxon>
    </lineage>
</organism>
<feature type="compositionally biased region" description="Polar residues" evidence="1">
    <location>
        <begin position="80"/>
        <end position="93"/>
    </location>
</feature>
<name>A0A6P4F3G6_DRORH</name>
<proteinExistence type="predicted"/>
<gene>
    <name evidence="2" type="primary">LOC108047739</name>
</gene>
<dbReference type="OrthoDB" id="342730at2759"/>
<feature type="region of interest" description="Disordered" evidence="1">
    <location>
        <begin position="46"/>
        <end position="67"/>
    </location>
</feature>
<feature type="region of interest" description="Disordered" evidence="1">
    <location>
        <begin position="80"/>
        <end position="156"/>
    </location>
</feature>